<dbReference type="SUPFAM" id="SSF53098">
    <property type="entry name" value="Ribonuclease H-like"/>
    <property type="match status" value="1"/>
</dbReference>
<evidence type="ECO:0000313" key="3">
    <source>
        <dbReference type="Proteomes" id="UP000231293"/>
    </source>
</evidence>
<dbReference type="GO" id="GO:0003676">
    <property type="term" value="F:nucleic acid binding"/>
    <property type="evidence" value="ECO:0007669"/>
    <property type="project" value="InterPro"/>
</dbReference>
<dbReference type="PANTHER" id="PTHR46889">
    <property type="entry name" value="TRANSPOSASE INSF FOR INSERTION SEQUENCE IS3B-RELATED"/>
    <property type="match status" value="1"/>
</dbReference>
<evidence type="ECO:0000259" key="1">
    <source>
        <dbReference type="PROSITE" id="PS50994"/>
    </source>
</evidence>
<dbReference type="PROSITE" id="PS50994">
    <property type="entry name" value="INTEGRASE"/>
    <property type="match status" value="1"/>
</dbReference>
<dbReference type="Gene3D" id="3.30.420.10">
    <property type="entry name" value="Ribonuclease H-like superfamily/Ribonuclease H"/>
    <property type="match status" value="1"/>
</dbReference>
<protein>
    <recommendedName>
        <fullName evidence="1">Integrase catalytic domain-containing protein</fullName>
    </recommendedName>
</protein>
<dbReference type="AlphaFoldDB" id="A0A2N9WQZ3"/>
<proteinExistence type="predicted"/>
<dbReference type="Proteomes" id="UP000231293">
    <property type="component" value="Unassembled WGS sequence"/>
</dbReference>
<name>A0A2N9WQZ3_9NEIS</name>
<dbReference type="PANTHER" id="PTHR46889:SF7">
    <property type="entry name" value="TRANSPOSASE FOR INSERTION SEQUENCE ELEMENT IS904"/>
    <property type="match status" value="1"/>
</dbReference>
<dbReference type="GO" id="GO:0015074">
    <property type="term" value="P:DNA integration"/>
    <property type="evidence" value="ECO:0007669"/>
    <property type="project" value="InterPro"/>
</dbReference>
<evidence type="ECO:0000313" key="2">
    <source>
        <dbReference type="EMBL" id="PIT12282.1"/>
    </source>
</evidence>
<dbReference type="Pfam" id="PF13683">
    <property type="entry name" value="rve_3"/>
    <property type="match status" value="1"/>
</dbReference>
<dbReference type="EMBL" id="MDVB01000118">
    <property type="protein sequence ID" value="PIT12282.1"/>
    <property type="molecule type" value="Genomic_DNA"/>
</dbReference>
<sequence length="280" mass="32499">MLKNNLHRYPIAVLCRCLGISRHYAYYQCKATKYKSISYYVEEILTIFNRSYQSYGTRRIRFALRQSGICVSRRYIARVMKSLSLTSKYTVKRYRARQTASNSAAIANQLQRQFDVGTERQIIVADLTYIRVNQCLNYLCVLLNLSNRQIASYSVGQHKTAGLVMSALSRIKQPLSSFNLFHSDRGKEFDNQLLDECFNTFNIQRSLSKKGCPYDNAVAEATFKTIKTEFVKGKKFVTTEELRQSFAAYAYWYNHKRLHSSLGYLPPIEFNKQPPLNFVV</sequence>
<dbReference type="InterPro" id="IPR048020">
    <property type="entry name" value="Transpos_IS3"/>
</dbReference>
<dbReference type="InterPro" id="IPR012337">
    <property type="entry name" value="RNaseH-like_sf"/>
</dbReference>
<dbReference type="InterPro" id="IPR001584">
    <property type="entry name" value="Integrase_cat-core"/>
</dbReference>
<gene>
    <name evidence="2" type="ORF">BGI32_09915</name>
</gene>
<accession>A0A2N9WQZ3</accession>
<dbReference type="InterPro" id="IPR050900">
    <property type="entry name" value="Transposase_IS3/IS150/IS904"/>
</dbReference>
<reference evidence="2 3" key="1">
    <citation type="journal article" date="2017" name="MBio">
        <title>Type VI secretion-mediated competition in the bee gut microbiome.</title>
        <authorList>
            <person name="Steele M.I."/>
            <person name="Kwong W.K."/>
            <person name="Powell J.E."/>
            <person name="Whiteley M."/>
            <person name="Moran N.A."/>
        </authorList>
    </citation>
    <scope>NUCLEOTIDE SEQUENCE [LARGE SCALE GENOMIC DNA]</scope>
    <source>
        <strain evidence="2 3">App2-2</strain>
    </source>
</reference>
<organism evidence="2 3">
    <name type="scientific">Snodgrassella alvi</name>
    <dbReference type="NCBI Taxonomy" id="1196083"/>
    <lineage>
        <taxon>Bacteria</taxon>
        <taxon>Pseudomonadati</taxon>
        <taxon>Pseudomonadota</taxon>
        <taxon>Betaproteobacteria</taxon>
        <taxon>Neisseriales</taxon>
        <taxon>Neisseriaceae</taxon>
        <taxon>Snodgrassella</taxon>
    </lineage>
</organism>
<dbReference type="InterPro" id="IPR025948">
    <property type="entry name" value="HTH-like_dom"/>
</dbReference>
<feature type="domain" description="Integrase catalytic" evidence="1">
    <location>
        <begin position="114"/>
        <end position="274"/>
    </location>
</feature>
<comment type="caution">
    <text evidence="2">The sequence shown here is derived from an EMBL/GenBank/DDBJ whole genome shotgun (WGS) entry which is preliminary data.</text>
</comment>
<dbReference type="NCBIfam" id="NF033516">
    <property type="entry name" value="transpos_IS3"/>
    <property type="match status" value="1"/>
</dbReference>
<dbReference type="InterPro" id="IPR036397">
    <property type="entry name" value="RNaseH_sf"/>
</dbReference>
<dbReference type="Pfam" id="PF13276">
    <property type="entry name" value="HTH_21"/>
    <property type="match status" value="1"/>
</dbReference>